<organism evidence="3 4">
    <name type="scientific">Candidatus Blautia gallistercoris</name>
    <dbReference type="NCBI Taxonomy" id="2838490"/>
    <lineage>
        <taxon>Bacteria</taxon>
        <taxon>Bacillati</taxon>
        <taxon>Bacillota</taxon>
        <taxon>Clostridia</taxon>
        <taxon>Lachnospirales</taxon>
        <taxon>Lachnospiraceae</taxon>
        <taxon>Blautia</taxon>
    </lineage>
</organism>
<protein>
    <submittedName>
        <fullName evidence="3">SDR family oxidoreductase</fullName>
    </submittedName>
</protein>
<evidence type="ECO:0000313" key="4">
    <source>
        <dbReference type="Proteomes" id="UP000886817"/>
    </source>
</evidence>
<dbReference type="EMBL" id="DXEX01000111">
    <property type="protein sequence ID" value="HIX59034.1"/>
    <property type="molecule type" value="Genomic_DNA"/>
</dbReference>
<dbReference type="Gene3D" id="3.40.50.720">
    <property type="entry name" value="NAD(P)-binding Rossmann-like Domain"/>
    <property type="match status" value="1"/>
</dbReference>
<keyword evidence="2" id="KW-0560">Oxidoreductase</keyword>
<comment type="caution">
    <text evidence="3">The sequence shown here is derived from an EMBL/GenBank/DDBJ whole genome shotgun (WGS) entry which is preliminary data.</text>
</comment>
<dbReference type="PRINTS" id="PR00081">
    <property type="entry name" value="GDHRDH"/>
</dbReference>
<dbReference type="AlphaFoldDB" id="A0A9D2B3H1"/>
<feature type="non-terminal residue" evidence="3">
    <location>
        <position position="1"/>
    </location>
</feature>
<dbReference type="InterPro" id="IPR002347">
    <property type="entry name" value="SDR_fam"/>
</dbReference>
<reference evidence="3" key="1">
    <citation type="journal article" date="2021" name="PeerJ">
        <title>Extensive microbial diversity within the chicken gut microbiome revealed by metagenomics and culture.</title>
        <authorList>
            <person name="Gilroy R."/>
            <person name="Ravi A."/>
            <person name="Getino M."/>
            <person name="Pursley I."/>
            <person name="Horton D.L."/>
            <person name="Alikhan N.F."/>
            <person name="Baker D."/>
            <person name="Gharbi K."/>
            <person name="Hall N."/>
            <person name="Watson M."/>
            <person name="Adriaenssens E.M."/>
            <person name="Foster-Nyarko E."/>
            <person name="Jarju S."/>
            <person name="Secka A."/>
            <person name="Antonio M."/>
            <person name="Oren A."/>
            <person name="Chaudhuri R.R."/>
            <person name="La Ragione R."/>
            <person name="Hildebrand F."/>
            <person name="Pallen M.J."/>
        </authorList>
    </citation>
    <scope>NUCLEOTIDE SEQUENCE</scope>
    <source>
        <strain evidence="3">ChiSjej1B19-8411</strain>
    </source>
</reference>
<sequence>ILPYLQAQRKGKVIFTSSGVGITGFPGLAPYVSSKGALEALAKCLNLEYASDGISFHIFHPPLTRTRSSAPLPIPGEFMADPKKVGYDLAKHLSSRRFLICHSFGQKIQTLACYLFPLKMGRLLSKMTARYADTRPSQ</sequence>
<dbReference type="Proteomes" id="UP000886817">
    <property type="component" value="Unassembled WGS sequence"/>
</dbReference>
<dbReference type="Pfam" id="PF00106">
    <property type="entry name" value="adh_short"/>
    <property type="match status" value="1"/>
</dbReference>
<proteinExistence type="inferred from homology"/>
<dbReference type="InterPro" id="IPR036291">
    <property type="entry name" value="NAD(P)-bd_dom_sf"/>
</dbReference>
<evidence type="ECO:0000313" key="3">
    <source>
        <dbReference type="EMBL" id="HIX59034.1"/>
    </source>
</evidence>
<evidence type="ECO:0000256" key="2">
    <source>
        <dbReference type="ARBA" id="ARBA00023002"/>
    </source>
</evidence>
<dbReference type="CDD" id="cd05233">
    <property type="entry name" value="SDR_c"/>
    <property type="match status" value="1"/>
</dbReference>
<name>A0A9D2B3H1_9FIRM</name>
<comment type="similarity">
    <text evidence="1">Belongs to the short-chain dehydrogenases/reductases (SDR) family.</text>
</comment>
<dbReference type="GO" id="GO:0016491">
    <property type="term" value="F:oxidoreductase activity"/>
    <property type="evidence" value="ECO:0007669"/>
    <property type="project" value="UniProtKB-KW"/>
</dbReference>
<gene>
    <name evidence="3" type="ORF">IAA45_04875</name>
</gene>
<dbReference type="PANTHER" id="PTHR44196:SF1">
    <property type="entry name" value="DEHYDROGENASE_REDUCTASE SDR FAMILY MEMBER 7B"/>
    <property type="match status" value="1"/>
</dbReference>
<dbReference type="PANTHER" id="PTHR44196">
    <property type="entry name" value="DEHYDROGENASE/REDUCTASE SDR FAMILY MEMBER 7B"/>
    <property type="match status" value="1"/>
</dbReference>
<dbReference type="GO" id="GO:0016020">
    <property type="term" value="C:membrane"/>
    <property type="evidence" value="ECO:0007669"/>
    <property type="project" value="TreeGrafter"/>
</dbReference>
<accession>A0A9D2B3H1</accession>
<dbReference type="SUPFAM" id="SSF51735">
    <property type="entry name" value="NAD(P)-binding Rossmann-fold domains"/>
    <property type="match status" value="1"/>
</dbReference>
<reference evidence="3" key="2">
    <citation type="submission" date="2021-04" db="EMBL/GenBank/DDBJ databases">
        <authorList>
            <person name="Gilroy R."/>
        </authorList>
    </citation>
    <scope>NUCLEOTIDE SEQUENCE</scope>
    <source>
        <strain evidence="3">ChiSjej1B19-8411</strain>
    </source>
</reference>
<evidence type="ECO:0000256" key="1">
    <source>
        <dbReference type="ARBA" id="ARBA00006484"/>
    </source>
</evidence>